<dbReference type="Proteomes" id="UP000011115">
    <property type="component" value="Unassembled WGS sequence"/>
</dbReference>
<reference evidence="2" key="1">
    <citation type="journal article" date="2011" name="Nature">
        <title>Genome sequence and analysis of the tuber crop potato.</title>
        <authorList>
            <consortium name="The Potato Genome Sequencing Consortium"/>
        </authorList>
    </citation>
    <scope>NUCLEOTIDE SEQUENCE [LARGE SCALE GENOMIC DNA]</scope>
    <source>
        <strain evidence="2">cv. DM1-3 516 R44</strain>
    </source>
</reference>
<name>M1DBL8_SOLTU</name>
<dbReference type="PaxDb" id="4113-PGSC0003DMT400086381"/>
<reference evidence="1" key="2">
    <citation type="submission" date="2015-06" db="UniProtKB">
        <authorList>
            <consortium name="EnsemblPlants"/>
        </authorList>
    </citation>
    <scope>IDENTIFICATION</scope>
    <source>
        <strain evidence="1">DM1-3 516 R44</strain>
    </source>
</reference>
<dbReference type="Gramene" id="PGSC0003DMT400086381">
    <property type="protein sequence ID" value="PGSC0003DMT400086381"/>
    <property type="gene ID" value="PGSC0003DMG400035952"/>
</dbReference>
<organism evidence="1 2">
    <name type="scientific">Solanum tuberosum</name>
    <name type="common">Potato</name>
    <dbReference type="NCBI Taxonomy" id="4113"/>
    <lineage>
        <taxon>Eukaryota</taxon>
        <taxon>Viridiplantae</taxon>
        <taxon>Streptophyta</taxon>
        <taxon>Embryophyta</taxon>
        <taxon>Tracheophyta</taxon>
        <taxon>Spermatophyta</taxon>
        <taxon>Magnoliopsida</taxon>
        <taxon>eudicotyledons</taxon>
        <taxon>Gunneridae</taxon>
        <taxon>Pentapetalae</taxon>
        <taxon>asterids</taxon>
        <taxon>lamiids</taxon>
        <taxon>Solanales</taxon>
        <taxon>Solanaceae</taxon>
        <taxon>Solanoideae</taxon>
        <taxon>Solaneae</taxon>
        <taxon>Solanum</taxon>
    </lineage>
</organism>
<evidence type="ECO:0000313" key="1">
    <source>
        <dbReference type="EnsemblPlants" id="PGSC0003DMT400086381"/>
    </source>
</evidence>
<dbReference type="HOGENOM" id="CLU_028647_2_1_1"/>
<keyword evidence="2" id="KW-1185">Reference proteome</keyword>
<proteinExistence type="predicted"/>
<accession>M1DBL8</accession>
<evidence type="ECO:0000313" key="2">
    <source>
        <dbReference type="Proteomes" id="UP000011115"/>
    </source>
</evidence>
<dbReference type="EnsemblPlants" id="PGSC0003DMT400086381">
    <property type="protein sequence ID" value="PGSC0003DMT400086381"/>
    <property type="gene ID" value="PGSC0003DMG400035952"/>
</dbReference>
<dbReference type="AlphaFoldDB" id="M1DBL8"/>
<dbReference type="InParanoid" id="M1DBL8"/>
<sequence length="211" mass="23660">MRFIPRTMNCVRRSLVTGWDCFPCSESTSVVGCASGSAIGSSSHGKAFSSNEAISLREVPGPPNTNPAPVAEESNRWCVEGQWQIYRDAKMLNEKKKMARLITEERRVLMRSLHTIPDIHQLFQLHKCDWMARIFGTYIEEIVQEFYASYAATLHDSIDKRSKPTAQDPFTSTLVRGIPVDISQITISRFLYGTGTNWAVNTTKLTIGGIL</sequence>
<protein>
    <submittedName>
        <fullName evidence="1">Integrase core domain containing protein</fullName>
    </submittedName>
</protein>